<feature type="transmembrane region" description="Helical" evidence="1">
    <location>
        <begin position="6"/>
        <end position="26"/>
    </location>
</feature>
<dbReference type="Proteomes" id="UP000265618">
    <property type="component" value="Unassembled WGS sequence"/>
</dbReference>
<feature type="transmembrane region" description="Helical" evidence="1">
    <location>
        <begin position="214"/>
        <end position="235"/>
    </location>
</feature>
<evidence type="ECO:0000256" key="1">
    <source>
        <dbReference type="SAM" id="Phobius"/>
    </source>
</evidence>
<feature type="transmembrane region" description="Helical" evidence="1">
    <location>
        <begin position="275"/>
        <end position="294"/>
    </location>
</feature>
<accession>A0A9K3CU20</accession>
<evidence type="ECO:0000313" key="2">
    <source>
        <dbReference type="EMBL" id="GIQ82313.1"/>
    </source>
</evidence>
<feature type="non-terminal residue" evidence="2">
    <location>
        <position position="1"/>
    </location>
</feature>
<dbReference type="OrthoDB" id="2962993at2759"/>
<evidence type="ECO:0000313" key="3">
    <source>
        <dbReference type="Proteomes" id="UP000265618"/>
    </source>
</evidence>
<feature type="transmembrane region" description="Helical" evidence="1">
    <location>
        <begin position="180"/>
        <end position="202"/>
    </location>
</feature>
<keyword evidence="1" id="KW-1133">Transmembrane helix</keyword>
<keyword evidence="1" id="KW-0472">Membrane</keyword>
<feature type="transmembrane region" description="Helical" evidence="1">
    <location>
        <begin position="133"/>
        <end position="159"/>
    </location>
</feature>
<sequence length="303" mass="33489">TTVMNAYDVGTPTFIFIMGLVMPLSYANRSKRDGKLKAIRHILIRYTILLAIGAVIIFLGGEFTKEKEGMTIVVWDVVPSLGLVGFIGLPAVLLFKNILVRAAFGLGLGLFYQIMLLNTYWKEYAIQSVHGGIFGTIFGFGCVIVLGTCFGELLLANGVRRERDEKSPTPQLRHFSKNQCLIGAAIAGAVLFAVGIFLVLAFPTGWYPNKRQVTFSYILISTGASALMMFPFVYLERLVSGHLLLLDSVGQSPFLVYMVAVIVEYVLDDILEIEFVWWSRILILTIVFGGAVLLDLSGKIFKI</sequence>
<gene>
    <name evidence="2" type="ORF">KIPB_003426</name>
</gene>
<dbReference type="EMBL" id="BDIP01000655">
    <property type="protein sequence ID" value="GIQ82313.1"/>
    <property type="molecule type" value="Genomic_DNA"/>
</dbReference>
<comment type="caution">
    <text evidence="2">The sequence shown here is derived from an EMBL/GenBank/DDBJ whole genome shotgun (WGS) entry which is preliminary data.</text>
</comment>
<evidence type="ECO:0008006" key="4">
    <source>
        <dbReference type="Google" id="ProtNLM"/>
    </source>
</evidence>
<keyword evidence="3" id="KW-1185">Reference proteome</keyword>
<feature type="transmembrane region" description="Helical" evidence="1">
    <location>
        <begin position="72"/>
        <end position="95"/>
    </location>
</feature>
<feature type="transmembrane region" description="Helical" evidence="1">
    <location>
        <begin position="38"/>
        <end position="60"/>
    </location>
</feature>
<feature type="transmembrane region" description="Helical" evidence="1">
    <location>
        <begin position="242"/>
        <end position="263"/>
    </location>
</feature>
<name>A0A9K3CU20_9EUKA</name>
<reference evidence="2 3" key="1">
    <citation type="journal article" date="2018" name="PLoS ONE">
        <title>The draft genome of Kipferlia bialata reveals reductive genome evolution in fornicate parasites.</title>
        <authorList>
            <person name="Tanifuji G."/>
            <person name="Takabayashi S."/>
            <person name="Kume K."/>
            <person name="Takagi M."/>
            <person name="Nakayama T."/>
            <person name="Kamikawa R."/>
            <person name="Inagaki Y."/>
            <person name="Hashimoto T."/>
        </authorList>
    </citation>
    <scope>NUCLEOTIDE SEQUENCE [LARGE SCALE GENOMIC DNA]</scope>
    <source>
        <strain evidence="2">NY0173</strain>
    </source>
</reference>
<proteinExistence type="predicted"/>
<dbReference type="AlphaFoldDB" id="A0A9K3CU20"/>
<keyword evidence="1" id="KW-0812">Transmembrane</keyword>
<protein>
    <recommendedName>
        <fullName evidence="4">Heparan-alpha-glucosaminide N-acetyltransferase catalytic domain-containing protein</fullName>
    </recommendedName>
</protein>
<organism evidence="2 3">
    <name type="scientific">Kipferlia bialata</name>
    <dbReference type="NCBI Taxonomy" id="797122"/>
    <lineage>
        <taxon>Eukaryota</taxon>
        <taxon>Metamonada</taxon>
        <taxon>Carpediemonas-like organisms</taxon>
        <taxon>Kipferlia</taxon>
    </lineage>
</organism>
<feature type="transmembrane region" description="Helical" evidence="1">
    <location>
        <begin position="102"/>
        <end position="121"/>
    </location>
</feature>